<organism evidence="8 9">
    <name type="scientific">Escallonia herrerae</name>
    <dbReference type="NCBI Taxonomy" id="1293975"/>
    <lineage>
        <taxon>Eukaryota</taxon>
        <taxon>Viridiplantae</taxon>
        <taxon>Streptophyta</taxon>
        <taxon>Embryophyta</taxon>
        <taxon>Tracheophyta</taxon>
        <taxon>Spermatophyta</taxon>
        <taxon>Magnoliopsida</taxon>
        <taxon>eudicotyledons</taxon>
        <taxon>Gunneridae</taxon>
        <taxon>Pentapetalae</taxon>
        <taxon>asterids</taxon>
        <taxon>campanulids</taxon>
        <taxon>Escalloniales</taxon>
        <taxon>Escalloniaceae</taxon>
        <taxon>Escallonia</taxon>
    </lineage>
</organism>
<name>A0AA88WZZ6_9ASTE</name>
<dbReference type="Pfam" id="PF00664">
    <property type="entry name" value="ABC_membrane"/>
    <property type="match status" value="2"/>
</dbReference>
<dbReference type="Proteomes" id="UP001188597">
    <property type="component" value="Unassembled WGS sequence"/>
</dbReference>
<dbReference type="GO" id="GO:0005524">
    <property type="term" value="F:ATP binding"/>
    <property type="evidence" value="ECO:0007669"/>
    <property type="project" value="InterPro"/>
</dbReference>
<gene>
    <name evidence="8" type="ORF">RJ639_030154</name>
</gene>
<feature type="domain" description="ABC transmembrane type-1" evidence="7">
    <location>
        <begin position="35"/>
        <end position="321"/>
    </location>
</feature>
<dbReference type="InterPro" id="IPR039421">
    <property type="entry name" value="Type_1_exporter"/>
</dbReference>
<evidence type="ECO:0000313" key="8">
    <source>
        <dbReference type="EMBL" id="KAK3037392.1"/>
    </source>
</evidence>
<keyword evidence="4 6" id="KW-0472">Membrane</keyword>
<dbReference type="EMBL" id="JAVXUP010000123">
    <property type="protein sequence ID" value="KAK3037392.1"/>
    <property type="molecule type" value="Genomic_DNA"/>
</dbReference>
<dbReference type="Gene3D" id="1.20.1560.10">
    <property type="entry name" value="ABC transporter type 1, transmembrane domain"/>
    <property type="match status" value="2"/>
</dbReference>
<proteinExistence type="predicted"/>
<protein>
    <recommendedName>
        <fullName evidence="7">ABC transmembrane type-1 domain-containing protein</fullName>
    </recommendedName>
</protein>
<feature type="transmembrane region" description="Helical" evidence="6">
    <location>
        <begin position="509"/>
        <end position="532"/>
    </location>
</feature>
<comment type="subcellular location">
    <subcellularLocation>
        <location evidence="1">Membrane</location>
        <topology evidence="1">Multi-pass membrane protein</topology>
    </subcellularLocation>
</comment>
<accession>A0AA88WZZ6</accession>
<dbReference type="AlphaFoldDB" id="A0AA88WZZ6"/>
<feature type="region of interest" description="Disordered" evidence="5">
    <location>
        <begin position="390"/>
        <end position="417"/>
    </location>
</feature>
<dbReference type="GO" id="GO:0005886">
    <property type="term" value="C:plasma membrane"/>
    <property type="evidence" value="ECO:0007669"/>
    <property type="project" value="TreeGrafter"/>
</dbReference>
<evidence type="ECO:0000256" key="3">
    <source>
        <dbReference type="ARBA" id="ARBA00022989"/>
    </source>
</evidence>
<dbReference type="CDD" id="cd18578">
    <property type="entry name" value="ABC_6TM_Pgp_ABCB1_D2_like"/>
    <property type="match status" value="1"/>
</dbReference>
<feature type="transmembrane region" description="Helical" evidence="6">
    <location>
        <begin position="31"/>
        <end position="59"/>
    </location>
</feature>
<feature type="transmembrane region" description="Helical" evidence="6">
    <location>
        <begin position="79"/>
        <end position="101"/>
    </location>
</feature>
<feature type="transmembrane region" description="Helical" evidence="6">
    <location>
        <begin position="179"/>
        <end position="199"/>
    </location>
</feature>
<dbReference type="FunFam" id="1.20.1560.10:FF:000025">
    <property type="entry name" value="ABC transporter B family member 9"/>
    <property type="match status" value="1"/>
</dbReference>
<evidence type="ECO:0000259" key="7">
    <source>
        <dbReference type="PROSITE" id="PS50929"/>
    </source>
</evidence>
<dbReference type="PANTHER" id="PTHR24222:SF50">
    <property type="entry name" value="ABC TRANSPORTER B FAMILY MEMBER 9-LIKE ISOFORM X2"/>
    <property type="match status" value="1"/>
</dbReference>
<feature type="transmembrane region" description="Helical" evidence="6">
    <location>
        <begin position="154"/>
        <end position="173"/>
    </location>
</feature>
<comment type="caution">
    <text evidence="8">The sequence shown here is derived from an EMBL/GenBank/DDBJ whole genome shotgun (WGS) entry which is preliminary data.</text>
</comment>
<evidence type="ECO:0000256" key="2">
    <source>
        <dbReference type="ARBA" id="ARBA00022692"/>
    </source>
</evidence>
<sequence length="851" mass="91571">MGEDGEKMRSKGGDEKVPIYKLFAFADRLDVVLMIVGTLGAIGNGLTQPIMTVIFGQLINSFGTSNDSEVVDEISEVCIKYVYLAIGAGIASLLQMSCWMVTGERQATRIRGLYLKTILRQDIAFFDTETTTGEVIGRMSGDTILIQDAMGEKVGKFIQLVSQFLGGFAIAFAKGWMLALVLCSCIPALVVAGGCMSILMSRMSGRGQVAYAEAGNVVEQTVGAIRTVASFTGEKQAINKYNSKLQIAYASTVKQGLASGVGLGTVLLVVFSTYGLAVWYGSKLIIDKGYNGGKVINVIMAIMTGGISLGQTSPCVNAFAAGQAAAYKMFETIKRTPKIDAYDTSGTHAELIKDPDGAYSQLVRMQQGKHQAEETRGLDAEKRDTTLEFEKNVERSSSQRLSMRRSRSRGGSSRKSFSASVNIPGLINYSEIEVGVESNIDDEADKEKGKKVSIGRLAYLNKPELPVLLLGSVAAGIHGVIFPIFGLLLSKAIKTFYEPPKELRDDSRFWAIMYVVLGVVTLLAVPFQNYFFGIAGGKLIQRIRSLSFQKVVHQEISWFDDPANSSGAIGARLSSDASTVRSLVGDALALIVQNVATVIAGLVIAFTANWILAFIILAVLPLVGLQGFFQMKFFSGFSADAKVMYEEASQVANDAVGSIRTVASFCAEEKVMDMYEKKCEAPMKQGVRLGLMSGAGLGFGSFALFCTNAFCFYIGSVLERHGKATFGEVFKVFFALTMSALGVSQTSAVAPDISKAKDAAASIFRILDRKPKIDSSSQEGSTLATVKGDIEFQHVSFRYSTRPDVQIFKDLCLSIPSGKNGVIAEKGRHNVLMNISDGVYASLVALHASSA</sequence>
<evidence type="ECO:0000256" key="6">
    <source>
        <dbReference type="SAM" id="Phobius"/>
    </source>
</evidence>
<feature type="transmembrane region" description="Helical" evidence="6">
    <location>
        <begin position="465"/>
        <end position="489"/>
    </location>
</feature>
<feature type="transmembrane region" description="Helical" evidence="6">
    <location>
        <begin position="691"/>
        <end position="715"/>
    </location>
</feature>
<keyword evidence="9" id="KW-1185">Reference proteome</keyword>
<dbReference type="InterPro" id="IPR011527">
    <property type="entry name" value="ABC1_TM_dom"/>
</dbReference>
<evidence type="ECO:0000256" key="4">
    <source>
        <dbReference type="ARBA" id="ARBA00023136"/>
    </source>
</evidence>
<feature type="transmembrane region" description="Helical" evidence="6">
    <location>
        <begin position="610"/>
        <end position="629"/>
    </location>
</feature>
<dbReference type="InterPro" id="IPR036640">
    <property type="entry name" value="ABC1_TM_sf"/>
</dbReference>
<dbReference type="PROSITE" id="PS50929">
    <property type="entry name" value="ABC_TM1F"/>
    <property type="match status" value="2"/>
</dbReference>
<evidence type="ECO:0000256" key="5">
    <source>
        <dbReference type="SAM" id="MobiDB-lite"/>
    </source>
</evidence>
<dbReference type="CDD" id="cd18577">
    <property type="entry name" value="ABC_6TM_Pgp_ABCB1_D1_like"/>
    <property type="match status" value="1"/>
</dbReference>
<evidence type="ECO:0000256" key="1">
    <source>
        <dbReference type="ARBA" id="ARBA00004141"/>
    </source>
</evidence>
<keyword evidence="3 6" id="KW-1133">Transmembrane helix</keyword>
<reference evidence="8" key="1">
    <citation type="submission" date="2022-12" db="EMBL/GenBank/DDBJ databases">
        <title>Draft genome assemblies for two species of Escallonia (Escalloniales).</title>
        <authorList>
            <person name="Chanderbali A."/>
            <person name="Dervinis C."/>
            <person name="Anghel I."/>
            <person name="Soltis D."/>
            <person name="Soltis P."/>
            <person name="Zapata F."/>
        </authorList>
    </citation>
    <scope>NUCLEOTIDE SEQUENCE</scope>
    <source>
        <strain evidence="8">UCBG64.0493</strain>
        <tissue evidence="8">Leaf</tissue>
    </source>
</reference>
<dbReference type="GO" id="GO:0140359">
    <property type="term" value="F:ABC-type transporter activity"/>
    <property type="evidence" value="ECO:0007669"/>
    <property type="project" value="InterPro"/>
</dbReference>
<dbReference type="PANTHER" id="PTHR24222">
    <property type="entry name" value="ABC TRANSPORTER B FAMILY"/>
    <property type="match status" value="1"/>
</dbReference>
<feature type="domain" description="ABC transmembrane type-1" evidence="7">
    <location>
        <begin position="469"/>
        <end position="755"/>
    </location>
</feature>
<dbReference type="FunFam" id="1.20.1560.10:FF:000044">
    <property type="entry name" value="ABC transporter B family member 9"/>
    <property type="match status" value="1"/>
</dbReference>
<dbReference type="FunFam" id="1.20.1560.10:FF:000360">
    <property type="entry name" value="Os01g0533900 protein"/>
    <property type="match status" value="1"/>
</dbReference>
<dbReference type="SUPFAM" id="SSF90123">
    <property type="entry name" value="ABC transporter transmembrane region"/>
    <property type="match status" value="2"/>
</dbReference>
<evidence type="ECO:0000313" key="9">
    <source>
        <dbReference type="Proteomes" id="UP001188597"/>
    </source>
</evidence>
<keyword evidence="2 6" id="KW-0812">Transmembrane</keyword>